<organism evidence="2 3">
    <name type="scientific">Fusarium floridanum</name>
    <dbReference type="NCBI Taxonomy" id="1325733"/>
    <lineage>
        <taxon>Eukaryota</taxon>
        <taxon>Fungi</taxon>
        <taxon>Dikarya</taxon>
        <taxon>Ascomycota</taxon>
        <taxon>Pezizomycotina</taxon>
        <taxon>Sordariomycetes</taxon>
        <taxon>Hypocreomycetidae</taxon>
        <taxon>Hypocreales</taxon>
        <taxon>Nectriaceae</taxon>
        <taxon>Fusarium</taxon>
        <taxon>Fusarium solani species complex</taxon>
    </lineage>
</organism>
<protein>
    <submittedName>
        <fullName evidence="2">Uncharacterized protein</fullName>
    </submittedName>
</protein>
<proteinExistence type="predicted"/>
<feature type="compositionally biased region" description="Low complexity" evidence="1">
    <location>
        <begin position="382"/>
        <end position="394"/>
    </location>
</feature>
<feature type="region of interest" description="Disordered" evidence="1">
    <location>
        <begin position="341"/>
        <end position="437"/>
    </location>
</feature>
<dbReference type="EMBL" id="NKCL01000021">
    <property type="protein sequence ID" value="RSL88648.1"/>
    <property type="molecule type" value="Genomic_DNA"/>
</dbReference>
<comment type="caution">
    <text evidence="2">The sequence shown here is derived from an EMBL/GenBank/DDBJ whole genome shotgun (WGS) entry which is preliminary data.</text>
</comment>
<dbReference type="Proteomes" id="UP000287972">
    <property type="component" value="Unassembled WGS sequence"/>
</dbReference>
<reference evidence="2 3" key="1">
    <citation type="submission" date="2017-06" db="EMBL/GenBank/DDBJ databases">
        <title>Comparative genomic analysis of Ambrosia Fusariam Clade fungi.</title>
        <authorList>
            <person name="Stajich J.E."/>
            <person name="Carrillo J."/>
            <person name="Kijimoto T."/>
            <person name="Eskalen A."/>
            <person name="O'Donnell K."/>
            <person name="Kasson M."/>
        </authorList>
    </citation>
    <scope>NUCLEOTIDE SEQUENCE [LARGE SCALE GENOMIC DNA]</scope>
    <source>
        <strain evidence="2 3">NRRL62606</strain>
    </source>
</reference>
<keyword evidence="3" id="KW-1185">Reference proteome</keyword>
<dbReference type="AlphaFoldDB" id="A0A428SFU5"/>
<feature type="compositionally biased region" description="Basic and acidic residues" evidence="1">
    <location>
        <begin position="341"/>
        <end position="350"/>
    </location>
</feature>
<sequence length="939" mass="103514">MALQLAPYNNAMRLGQGFNSYTQQICLTDAVMRPSDAPDGKKTIKAGNDALIKPADGTETPKKGVSQIVSYSSRFVEKLSDITDAMNISASLSIKTATIGGGASGQFIDSDKFKESDINFFVQVKVVNQAIIGEDYTEFQPVLPVGANFNEVYGDTYISGFEEGGELNALISVKVSDKNKTFAVKAELEATLGTPALSGKVKGGVEIDKSEIKNSTETTVTVNWSGGGQIKPSNSIWDVNTLTLAACNFPDLVAQTPQKTYAILRKYTTLKSFLAVYKPASVLTYENAGVYTGALLDMYMDYKSIWKQIQIANFELRNRRADISVASPSQEVMELAKLYKEEKEKKKEPEEPFPIDTTLGITVAADPSPSQAEEVAPNESNTTTEKPTTTTETPTAEDGTQKEEPPVKDPAKDETATKKPLAPIEAPQAKANDPSKTEVNIPNLIDYTAYNPTVLGLDKARRHCRNEMIKIVSEVDIITTFPNLALDYRREDKFVSPRIFTQLLPVVTLRAVETDKADSTLNPKNLIILGETDEAPKLQQWLYNRLSSPDSRPPFPALTSSLGRHKTKSKEFDMGDTWSGVDDPGKGGIFFNCLDNIDKKSIPREVAVWVKDDLLRGLKVYYTNGTELAHGKCDGDASKSFYIITDKSHSVIQLAVEAAEPPNSKARVMGLQLTLNNCYSEEYPKLGRSVAMLQNPTTVILSQPTNGFWSFRGFWGSTTPYGGGFLALGAVWGLDDPKAHEQLTTQPLLPTGPAGTDYQMFMGRPLPDDAIATADAYRSKAGKYSMSTFIGTTEVDKTRVKYFNDLGPLRDYHKVESITFHKDSKDQLAGYTTRYFDGPPIQHGFEKPTGQRSGKEELWTDVKLNLVQRENGDKVVNFVGLNNILTEDFKEWDGENGTRVGTTTLCRPDAGWHLVGFWGYHFIDNSGFSHLGAIWYKSE</sequence>
<name>A0A428SFU5_9HYPO</name>
<evidence type="ECO:0000313" key="3">
    <source>
        <dbReference type="Proteomes" id="UP000287972"/>
    </source>
</evidence>
<evidence type="ECO:0000256" key="1">
    <source>
        <dbReference type="SAM" id="MobiDB-lite"/>
    </source>
</evidence>
<evidence type="ECO:0000313" key="2">
    <source>
        <dbReference type="EMBL" id="RSL88648.1"/>
    </source>
</evidence>
<gene>
    <name evidence="2" type="ORF">CEP51_001604</name>
</gene>
<accession>A0A428SFU5</accession>
<feature type="compositionally biased region" description="Basic and acidic residues" evidence="1">
    <location>
        <begin position="399"/>
        <end position="417"/>
    </location>
</feature>